<keyword evidence="12 15" id="KW-0129">CBS domain</keyword>
<keyword evidence="5 14" id="KW-0812">Transmembrane</keyword>
<keyword evidence="8 14" id="KW-0378">Hydrolase</keyword>
<evidence type="ECO:0000256" key="4">
    <source>
        <dbReference type="ARBA" id="ARBA00022670"/>
    </source>
</evidence>
<comment type="subcellular location">
    <subcellularLocation>
        <location evidence="1 14">Cell membrane</location>
        <topology evidence="1 14">Multi-pass membrane protein</topology>
    </subcellularLocation>
</comment>
<dbReference type="InterPro" id="IPR000644">
    <property type="entry name" value="CBS_dom"/>
</dbReference>
<keyword evidence="10 14" id="KW-1133">Transmembrane helix</keyword>
<accession>A0ABW5LJ22</accession>
<keyword evidence="13 14" id="KW-0472">Membrane</keyword>
<evidence type="ECO:0000256" key="8">
    <source>
        <dbReference type="ARBA" id="ARBA00022801"/>
    </source>
</evidence>
<keyword evidence="4 14" id="KW-0645">Protease</keyword>
<keyword evidence="6 14" id="KW-0479">Metal-binding</keyword>
<name>A0ABW5LJ22_9FLAO</name>
<dbReference type="RefSeq" id="WP_378294211.1">
    <property type="nucleotide sequence ID" value="NZ_JBHULE010000019.1"/>
</dbReference>
<evidence type="ECO:0000256" key="5">
    <source>
        <dbReference type="ARBA" id="ARBA00022692"/>
    </source>
</evidence>
<dbReference type="PANTHER" id="PTHR39188">
    <property type="entry name" value="MEMBRANE-ASSOCIATED ZINC METALLOPROTEASE M50B"/>
    <property type="match status" value="1"/>
</dbReference>
<evidence type="ECO:0000256" key="9">
    <source>
        <dbReference type="ARBA" id="ARBA00022833"/>
    </source>
</evidence>
<dbReference type="PROSITE" id="PS51371">
    <property type="entry name" value="CBS"/>
    <property type="match status" value="1"/>
</dbReference>
<dbReference type="Proteomes" id="UP001597319">
    <property type="component" value="Unassembled WGS sequence"/>
</dbReference>
<evidence type="ECO:0000256" key="1">
    <source>
        <dbReference type="ARBA" id="ARBA00004651"/>
    </source>
</evidence>
<keyword evidence="7" id="KW-0677">Repeat</keyword>
<evidence type="ECO:0000256" key="11">
    <source>
        <dbReference type="ARBA" id="ARBA00023049"/>
    </source>
</evidence>
<comment type="cofactor">
    <cofactor evidence="14">
        <name>Zn(2+)</name>
        <dbReference type="ChEBI" id="CHEBI:29105"/>
    </cofactor>
    <text evidence="14">Binds 1 zinc ion per subunit.</text>
</comment>
<dbReference type="GO" id="GO:0008233">
    <property type="term" value="F:peptidase activity"/>
    <property type="evidence" value="ECO:0007669"/>
    <property type="project" value="UniProtKB-KW"/>
</dbReference>
<dbReference type="Gene3D" id="3.10.580.10">
    <property type="entry name" value="CBS-domain"/>
    <property type="match status" value="1"/>
</dbReference>
<proteinExistence type="inferred from homology"/>
<dbReference type="Pfam" id="PF02163">
    <property type="entry name" value="Peptidase_M50"/>
    <property type="match status" value="1"/>
</dbReference>
<feature type="domain" description="CBS" evidence="16">
    <location>
        <begin position="245"/>
        <end position="301"/>
    </location>
</feature>
<feature type="transmembrane region" description="Helical" evidence="14">
    <location>
        <begin position="7"/>
        <end position="30"/>
    </location>
</feature>
<feature type="transmembrane region" description="Helical" evidence="14">
    <location>
        <begin position="99"/>
        <end position="125"/>
    </location>
</feature>
<evidence type="ECO:0000256" key="12">
    <source>
        <dbReference type="ARBA" id="ARBA00023122"/>
    </source>
</evidence>
<keyword evidence="11 14" id="KW-0482">Metalloprotease</keyword>
<keyword evidence="18" id="KW-1185">Reference proteome</keyword>
<reference evidence="18" key="1">
    <citation type="journal article" date="2019" name="Int. J. Syst. Evol. Microbiol.">
        <title>The Global Catalogue of Microorganisms (GCM) 10K type strain sequencing project: providing services to taxonomists for standard genome sequencing and annotation.</title>
        <authorList>
            <consortium name="The Broad Institute Genomics Platform"/>
            <consortium name="The Broad Institute Genome Sequencing Center for Infectious Disease"/>
            <person name="Wu L."/>
            <person name="Ma J."/>
        </authorList>
    </citation>
    <scope>NUCLEOTIDE SEQUENCE [LARGE SCALE GENOMIC DNA]</scope>
    <source>
        <strain evidence="18">KCTC 52274</strain>
    </source>
</reference>
<evidence type="ECO:0000256" key="6">
    <source>
        <dbReference type="ARBA" id="ARBA00022723"/>
    </source>
</evidence>
<gene>
    <name evidence="17" type="ORF">ACFSR1_16975</name>
</gene>
<dbReference type="SUPFAM" id="SSF54631">
    <property type="entry name" value="CBS-domain pair"/>
    <property type="match status" value="1"/>
</dbReference>
<dbReference type="CDD" id="cd06164">
    <property type="entry name" value="S2P-M50_SpoIVFB_CBS"/>
    <property type="match status" value="1"/>
</dbReference>
<dbReference type="PANTHER" id="PTHR39188:SF3">
    <property type="entry name" value="STAGE IV SPORULATION PROTEIN FB"/>
    <property type="match status" value="1"/>
</dbReference>
<evidence type="ECO:0000256" key="2">
    <source>
        <dbReference type="ARBA" id="ARBA00007931"/>
    </source>
</evidence>
<dbReference type="InterPro" id="IPR046342">
    <property type="entry name" value="CBS_dom_sf"/>
</dbReference>
<evidence type="ECO:0000256" key="7">
    <source>
        <dbReference type="ARBA" id="ARBA00022737"/>
    </source>
</evidence>
<dbReference type="EMBL" id="JBHULE010000019">
    <property type="protein sequence ID" value="MFD2564377.1"/>
    <property type="molecule type" value="Genomic_DNA"/>
</dbReference>
<protein>
    <recommendedName>
        <fullName evidence="14">Zinc metalloprotease</fullName>
    </recommendedName>
</protein>
<comment type="caution">
    <text evidence="17">The sequence shown here is derived from an EMBL/GenBank/DDBJ whole genome shotgun (WGS) entry which is preliminary data.</text>
</comment>
<comment type="similarity">
    <text evidence="2 14">Belongs to the peptidase M50B family.</text>
</comment>
<dbReference type="GO" id="GO:0006508">
    <property type="term" value="P:proteolysis"/>
    <property type="evidence" value="ECO:0007669"/>
    <property type="project" value="UniProtKB-KW"/>
</dbReference>
<evidence type="ECO:0000256" key="3">
    <source>
        <dbReference type="ARBA" id="ARBA00022475"/>
    </source>
</evidence>
<organism evidence="17 18">
    <name type="scientific">Aquimarina rubra</name>
    <dbReference type="NCBI Taxonomy" id="1920033"/>
    <lineage>
        <taxon>Bacteria</taxon>
        <taxon>Pseudomonadati</taxon>
        <taxon>Bacteroidota</taxon>
        <taxon>Flavobacteriia</taxon>
        <taxon>Flavobacteriales</taxon>
        <taxon>Flavobacteriaceae</taxon>
        <taxon>Aquimarina</taxon>
    </lineage>
</organism>
<evidence type="ECO:0000313" key="17">
    <source>
        <dbReference type="EMBL" id="MFD2564377.1"/>
    </source>
</evidence>
<feature type="transmembrane region" description="Helical" evidence="14">
    <location>
        <begin position="145"/>
        <end position="167"/>
    </location>
</feature>
<keyword evidence="9 14" id="KW-0862">Zinc</keyword>
<dbReference type="InterPro" id="IPR008915">
    <property type="entry name" value="Peptidase_M50"/>
</dbReference>
<dbReference type="InterPro" id="IPR016483">
    <property type="entry name" value="UCP006404_Pept_M50_CBS"/>
</dbReference>
<evidence type="ECO:0000256" key="13">
    <source>
        <dbReference type="ARBA" id="ARBA00023136"/>
    </source>
</evidence>
<evidence type="ECO:0000256" key="15">
    <source>
        <dbReference type="PROSITE-ProRule" id="PRU00703"/>
    </source>
</evidence>
<sequence>MKGSLHLGSVLNVAIKVHWTFLLIIAWVTFLELKSGGNAQNVFMSILFVLLVFVCVVLHEFGHILTARKFGVETKKITLLPIGGVASMDTIPENPKEELLIALAGPAVNIVIALVLAFFVPLQLFFGKAPDSLETTLDHVTLQNLVLYLFSVNIILALFNFIPAFPMDGGRVFRALLAMKMDRVKATSMAAGLGEIIAFVFLLIGVLYNPFLILIALFIYFGANAENKMVQQLALIKGHTVEEAMLTNITVLKPDNTIEDVIEVLLKSTEKNFVVTENDKIVGILHHKDILSNSNHRELKVKEVMDISFSSIETTAGLKEVFMLINTKKKDFFAVTKNDRLAGAIDLSNMSEFMLIQSNLITR</sequence>
<evidence type="ECO:0000313" key="18">
    <source>
        <dbReference type="Proteomes" id="UP001597319"/>
    </source>
</evidence>
<feature type="transmembrane region" description="Helical" evidence="14">
    <location>
        <begin position="42"/>
        <end position="61"/>
    </location>
</feature>
<evidence type="ECO:0000259" key="16">
    <source>
        <dbReference type="PROSITE" id="PS51371"/>
    </source>
</evidence>
<evidence type="ECO:0000256" key="10">
    <source>
        <dbReference type="ARBA" id="ARBA00022989"/>
    </source>
</evidence>
<dbReference type="PIRSF" id="PIRSF006404">
    <property type="entry name" value="UCP006404_Pept_M50_CBS"/>
    <property type="match status" value="1"/>
</dbReference>
<evidence type="ECO:0000256" key="14">
    <source>
        <dbReference type="PIRNR" id="PIRNR006404"/>
    </source>
</evidence>
<feature type="transmembrane region" description="Helical" evidence="14">
    <location>
        <begin position="188"/>
        <end position="221"/>
    </location>
</feature>
<dbReference type="Pfam" id="PF00571">
    <property type="entry name" value="CBS"/>
    <property type="match status" value="1"/>
</dbReference>
<keyword evidence="3 14" id="KW-1003">Cell membrane</keyword>